<dbReference type="KEGG" id="hli:HLI_12255"/>
<dbReference type="EMBL" id="CP026118">
    <property type="protein sequence ID" value="QAS52911.1"/>
    <property type="molecule type" value="Genomic_DNA"/>
</dbReference>
<dbReference type="OrthoDB" id="2388036at2"/>
<sequence>MQWGQIKILFILSFLVLDLFLLQQFLSKQSEDELGQISTVAEDIETALENNDITIAEDAIPEVTEVAGLKSKEGGFSEDILSQIEEIDDSEQQVEVENDRVLKVTLDEPVEVNEDNIINKVNSIVPFGAQYSYWGWNEEEGTALFFQIANDRTVYFNEGGYLLVNIADGEITGYVATLLNFSDTEEDTAVSSPEQIIAPLSAINTLYTAGYIEEGDEVTSMSVGYHSSFNLVPGEENGPQVFAPTWKVTVNDEKNLFLYAISGTFIESDETGFIEDLIGKYDVIQGEVESDTIEENETSETN</sequence>
<evidence type="ECO:0000313" key="3">
    <source>
        <dbReference type="Proteomes" id="UP000287756"/>
    </source>
</evidence>
<dbReference type="Pfam" id="PF09648">
    <property type="entry name" value="YycI"/>
    <property type="match status" value="1"/>
</dbReference>
<gene>
    <name evidence="2" type="ORF">HLI_12255</name>
</gene>
<accession>A0A410MDV8</accession>
<proteinExistence type="predicted"/>
<reference evidence="2 3" key="1">
    <citation type="submission" date="2018-01" db="EMBL/GenBank/DDBJ databases">
        <title>The whole genome sequencing and assembly of Halobacillus litoralis ERB031 strain.</title>
        <authorList>
            <person name="Lee S.-J."/>
            <person name="Park M.-K."/>
            <person name="Kim J.-Y."/>
            <person name="Lee Y.-J."/>
            <person name="Yi H."/>
            <person name="Bahn Y.-S."/>
            <person name="Kim J.F."/>
            <person name="Lee D.-W."/>
        </authorList>
    </citation>
    <scope>NUCLEOTIDE SEQUENCE [LARGE SCALE GENOMIC DNA]</scope>
    <source>
        <strain evidence="2 3">ERB 031</strain>
    </source>
</reference>
<feature type="domain" description="Regulatory protein YycH-like" evidence="1">
    <location>
        <begin position="37"/>
        <end position="254"/>
    </location>
</feature>
<organism evidence="2 3">
    <name type="scientific">Halobacillus litoralis</name>
    <dbReference type="NCBI Taxonomy" id="45668"/>
    <lineage>
        <taxon>Bacteria</taxon>
        <taxon>Bacillati</taxon>
        <taxon>Bacillota</taxon>
        <taxon>Bacilli</taxon>
        <taxon>Bacillales</taxon>
        <taxon>Bacillaceae</taxon>
        <taxon>Halobacillus</taxon>
    </lineage>
</organism>
<evidence type="ECO:0000313" key="2">
    <source>
        <dbReference type="EMBL" id="QAS52911.1"/>
    </source>
</evidence>
<dbReference type="AlphaFoldDB" id="A0A410MDV8"/>
<dbReference type="Proteomes" id="UP000287756">
    <property type="component" value="Chromosome"/>
</dbReference>
<dbReference type="GO" id="GO:0016020">
    <property type="term" value="C:membrane"/>
    <property type="evidence" value="ECO:0007669"/>
    <property type="project" value="InterPro"/>
</dbReference>
<dbReference type="Gene3D" id="2.40.128.690">
    <property type="entry name" value="YycH protein, domain 3-like"/>
    <property type="match status" value="1"/>
</dbReference>
<dbReference type="RefSeq" id="WP_128525190.1">
    <property type="nucleotide sequence ID" value="NZ_CP026118.1"/>
</dbReference>
<evidence type="ECO:0000259" key="1">
    <source>
        <dbReference type="Pfam" id="PF09648"/>
    </source>
</evidence>
<dbReference type="InterPro" id="IPR018604">
    <property type="entry name" value="YycI-like"/>
</dbReference>
<name>A0A410MDV8_9BACI</name>
<protein>
    <recommendedName>
        <fullName evidence="1">Regulatory protein YycH-like domain-containing protein</fullName>
    </recommendedName>
</protein>